<sequence>MPTRGLVETVHLERVAGDRVVNNKHGQGLRKHMWTADEEQTVLAKCYRGSKKKKSTRKVVANQSGFPLQASGDSRAKALNPFTGACTDTRETGGLCT</sequence>
<comment type="caution">
    <text evidence="1">The sequence shown here is derived from an EMBL/GenBank/DDBJ whole genome shotgun (WGS) entry which is preliminary data.</text>
</comment>
<name>A0A8T0FZL5_ARGBR</name>
<proteinExistence type="predicted"/>
<dbReference type="EMBL" id="JABXBU010000002">
    <property type="protein sequence ID" value="KAF8795090.1"/>
    <property type="molecule type" value="Genomic_DNA"/>
</dbReference>
<gene>
    <name evidence="1" type="ORF">HNY73_002980</name>
</gene>
<organism evidence="1 2">
    <name type="scientific">Argiope bruennichi</name>
    <name type="common">Wasp spider</name>
    <name type="synonym">Aranea bruennichi</name>
    <dbReference type="NCBI Taxonomy" id="94029"/>
    <lineage>
        <taxon>Eukaryota</taxon>
        <taxon>Metazoa</taxon>
        <taxon>Ecdysozoa</taxon>
        <taxon>Arthropoda</taxon>
        <taxon>Chelicerata</taxon>
        <taxon>Arachnida</taxon>
        <taxon>Araneae</taxon>
        <taxon>Araneomorphae</taxon>
        <taxon>Entelegynae</taxon>
        <taxon>Araneoidea</taxon>
        <taxon>Araneidae</taxon>
        <taxon>Argiope</taxon>
    </lineage>
</organism>
<keyword evidence="2" id="KW-1185">Reference proteome</keyword>
<dbReference type="Proteomes" id="UP000807504">
    <property type="component" value="Unassembled WGS sequence"/>
</dbReference>
<accession>A0A8T0FZL5</accession>
<protein>
    <submittedName>
        <fullName evidence="1">Uncharacterized protein</fullName>
    </submittedName>
</protein>
<reference evidence="1" key="2">
    <citation type="submission" date="2020-06" db="EMBL/GenBank/DDBJ databases">
        <authorList>
            <person name="Sheffer M."/>
        </authorList>
    </citation>
    <scope>NUCLEOTIDE SEQUENCE</scope>
</reference>
<reference evidence="1" key="1">
    <citation type="journal article" date="2020" name="bioRxiv">
        <title>Chromosome-level reference genome of the European wasp spider Argiope bruennichi: a resource for studies on range expansion and evolutionary adaptation.</title>
        <authorList>
            <person name="Sheffer M.M."/>
            <person name="Hoppe A."/>
            <person name="Krehenwinkel H."/>
            <person name="Uhl G."/>
            <person name="Kuss A.W."/>
            <person name="Jensen L."/>
            <person name="Jensen C."/>
            <person name="Gillespie R.G."/>
            <person name="Hoff K.J."/>
            <person name="Prost S."/>
        </authorList>
    </citation>
    <scope>NUCLEOTIDE SEQUENCE</scope>
</reference>
<evidence type="ECO:0000313" key="2">
    <source>
        <dbReference type="Proteomes" id="UP000807504"/>
    </source>
</evidence>
<dbReference type="AlphaFoldDB" id="A0A8T0FZL5"/>
<evidence type="ECO:0000313" key="1">
    <source>
        <dbReference type="EMBL" id="KAF8795090.1"/>
    </source>
</evidence>